<evidence type="ECO:0000313" key="2">
    <source>
        <dbReference type="EMBL" id="NDY84115.1"/>
    </source>
</evidence>
<proteinExistence type="predicted"/>
<dbReference type="SUPFAM" id="SSF69118">
    <property type="entry name" value="AhpD-like"/>
    <property type="match status" value="1"/>
</dbReference>
<protein>
    <submittedName>
        <fullName evidence="2">4-carboxymuconolactone decarboxylase</fullName>
    </submittedName>
</protein>
<dbReference type="InterPro" id="IPR052512">
    <property type="entry name" value="4CMD/NDH-1_regulator"/>
</dbReference>
<dbReference type="EMBL" id="JAAGRN010000009">
    <property type="protein sequence ID" value="NDY84115.1"/>
    <property type="molecule type" value="Genomic_DNA"/>
</dbReference>
<evidence type="ECO:0000259" key="1">
    <source>
        <dbReference type="Pfam" id="PF02627"/>
    </source>
</evidence>
<organism evidence="2">
    <name type="scientific">Sheuella amnicola</name>
    <dbReference type="NCBI Taxonomy" id="2707330"/>
    <lineage>
        <taxon>Bacteria</taxon>
        <taxon>Pseudomonadati</taxon>
        <taxon>Pseudomonadota</taxon>
        <taxon>Betaproteobacteria</taxon>
        <taxon>Burkholderiales</taxon>
        <taxon>Alcaligenaceae</taxon>
        <taxon>Sheuella</taxon>
    </lineage>
</organism>
<gene>
    <name evidence="2" type="ORF">G3I67_12835</name>
</gene>
<dbReference type="PANTHER" id="PTHR33570">
    <property type="entry name" value="4-CARBOXYMUCONOLACTONE DECARBOXYLASE FAMILY PROTEIN"/>
    <property type="match status" value="1"/>
</dbReference>
<dbReference type="GO" id="GO:0051920">
    <property type="term" value="F:peroxiredoxin activity"/>
    <property type="evidence" value="ECO:0007669"/>
    <property type="project" value="InterPro"/>
</dbReference>
<feature type="domain" description="Carboxymuconolactone decarboxylase-like" evidence="1">
    <location>
        <begin position="43"/>
        <end position="117"/>
    </location>
</feature>
<dbReference type="AlphaFoldDB" id="A0A6B2RA08"/>
<reference evidence="2" key="1">
    <citation type="submission" date="2020-02" db="EMBL/GenBank/DDBJ databases">
        <authorList>
            <person name="Chen W.-M."/>
        </authorList>
    </citation>
    <scope>NUCLEOTIDE SEQUENCE</scope>
    <source>
        <strain evidence="2">NBD-18</strain>
    </source>
</reference>
<name>A0A6B2RA08_9BURK</name>
<sequence>MSKDLFKRGEEIRNEVLGADYVKNSTASTDAFSEPMRAFAIKNLWGDIWDRPGLDRRSRSLINLGILAASNRPAELKIHIRGALNNGLTREEIGEAFLQAALYCGIPTGSECTRIAKQLFAEIDAAATNQDKQ</sequence>
<dbReference type="Gene3D" id="1.20.1290.10">
    <property type="entry name" value="AhpD-like"/>
    <property type="match status" value="1"/>
</dbReference>
<dbReference type="InterPro" id="IPR003779">
    <property type="entry name" value="CMD-like"/>
</dbReference>
<dbReference type="Pfam" id="PF02627">
    <property type="entry name" value="CMD"/>
    <property type="match status" value="1"/>
</dbReference>
<comment type="caution">
    <text evidence="2">The sequence shown here is derived from an EMBL/GenBank/DDBJ whole genome shotgun (WGS) entry which is preliminary data.</text>
</comment>
<accession>A0A6B2RA08</accession>
<dbReference type="PANTHER" id="PTHR33570:SF2">
    <property type="entry name" value="CARBOXYMUCONOLACTONE DECARBOXYLASE-LIKE DOMAIN-CONTAINING PROTEIN"/>
    <property type="match status" value="1"/>
</dbReference>
<dbReference type="RefSeq" id="WP_163655927.1">
    <property type="nucleotide sequence ID" value="NZ_JAAGRN010000009.1"/>
</dbReference>
<dbReference type="InterPro" id="IPR029032">
    <property type="entry name" value="AhpD-like"/>
</dbReference>